<protein>
    <submittedName>
        <fullName evidence="2">Uncharacterized protein</fullName>
    </submittedName>
</protein>
<keyword evidence="3" id="KW-1185">Reference proteome</keyword>
<organism evidence="2 3">
    <name type="scientific">Thalictrum thalictroides</name>
    <name type="common">Rue-anemone</name>
    <name type="synonym">Anemone thalictroides</name>
    <dbReference type="NCBI Taxonomy" id="46969"/>
    <lineage>
        <taxon>Eukaryota</taxon>
        <taxon>Viridiplantae</taxon>
        <taxon>Streptophyta</taxon>
        <taxon>Embryophyta</taxon>
        <taxon>Tracheophyta</taxon>
        <taxon>Spermatophyta</taxon>
        <taxon>Magnoliopsida</taxon>
        <taxon>Ranunculales</taxon>
        <taxon>Ranunculaceae</taxon>
        <taxon>Thalictroideae</taxon>
        <taxon>Thalictrum</taxon>
    </lineage>
</organism>
<dbReference type="EMBL" id="JABWDY010044073">
    <property type="protein sequence ID" value="KAF5175415.1"/>
    <property type="molecule type" value="Genomic_DNA"/>
</dbReference>
<dbReference type="Proteomes" id="UP000554482">
    <property type="component" value="Unassembled WGS sequence"/>
</dbReference>
<keyword evidence="1" id="KW-0812">Transmembrane</keyword>
<reference evidence="2 3" key="1">
    <citation type="submission" date="2020-06" db="EMBL/GenBank/DDBJ databases">
        <title>Transcriptomic and genomic resources for Thalictrum thalictroides and T. hernandezii: Facilitating candidate gene discovery in an emerging model plant lineage.</title>
        <authorList>
            <person name="Arias T."/>
            <person name="Riano-Pachon D.M."/>
            <person name="Di Stilio V.S."/>
        </authorList>
    </citation>
    <scope>NUCLEOTIDE SEQUENCE [LARGE SCALE GENOMIC DNA]</scope>
    <source>
        <strain evidence="3">cv. WT478/WT964</strain>
        <tissue evidence="2">Leaves</tissue>
    </source>
</reference>
<dbReference type="AlphaFoldDB" id="A0A7J6UT67"/>
<feature type="transmembrane region" description="Helical" evidence="1">
    <location>
        <begin position="20"/>
        <end position="42"/>
    </location>
</feature>
<proteinExistence type="predicted"/>
<name>A0A7J6UT67_THATH</name>
<sequence length="53" mass="6081">LSSRTSEEEEESHKFNLVGFSILLLVFFFKSIEVFLLAQVCVEEQETLKVCAI</sequence>
<keyword evidence="1" id="KW-1133">Transmembrane helix</keyword>
<evidence type="ECO:0000313" key="2">
    <source>
        <dbReference type="EMBL" id="KAF5175415.1"/>
    </source>
</evidence>
<evidence type="ECO:0000256" key="1">
    <source>
        <dbReference type="SAM" id="Phobius"/>
    </source>
</evidence>
<accession>A0A7J6UT67</accession>
<feature type="non-terminal residue" evidence="2">
    <location>
        <position position="1"/>
    </location>
</feature>
<gene>
    <name evidence="2" type="ORF">FRX31_034997</name>
</gene>
<keyword evidence="1" id="KW-0472">Membrane</keyword>
<evidence type="ECO:0000313" key="3">
    <source>
        <dbReference type="Proteomes" id="UP000554482"/>
    </source>
</evidence>
<comment type="caution">
    <text evidence="2">The sequence shown here is derived from an EMBL/GenBank/DDBJ whole genome shotgun (WGS) entry which is preliminary data.</text>
</comment>